<proteinExistence type="predicted"/>
<organism evidence="1 2">
    <name type="scientific">Rhizopogon vesiculosus</name>
    <dbReference type="NCBI Taxonomy" id="180088"/>
    <lineage>
        <taxon>Eukaryota</taxon>
        <taxon>Fungi</taxon>
        <taxon>Dikarya</taxon>
        <taxon>Basidiomycota</taxon>
        <taxon>Agaricomycotina</taxon>
        <taxon>Agaricomycetes</taxon>
        <taxon>Agaricomycetidae</taxon>
        <taxon>Boletales</taxon>
        <taxon>Suillineae</taxon>
        <taxon>Rhizopogonaceae</taxon>
        <taxon>Rhizopogon</taxon>
    </lineage>
</organism>
<protein>
    <submittedName>
        <fullName evidence="1">Uncharacterized protein</fullName>
    </submittedName>
</protein>
<gene>
    <name evidence="1" type="ORF">AZE42_02147</name>
</gene>
<evidence type="ECO:0000313" key="2">
    <source>
        <dbReference type="Proteomes" id="UP000183567"/>
    </source>
</evidence>
<reference evidence="1 2" key="1">
    <citation type="submission" date="2016-03" db="EMBL/GenBank/DDBJ databases">
        <title>Comparative genomics of the ectomycorrhizal sister species Rhizopogon vinicolor and Rhizopogon vesiculosus (Basidiomycota: Boletales) reveals a divergence of the mating type B locus.</title>
        <authorList>
            <person name="Mujic A.B."/>
            <person name="Kuo A."/>
            <person name="Tritt A."/>
            <person name="Lipzen A."/>
            <person name="Chen C."/>
            <person name="Johnson J."/>
            <person name="Sharma A."/>
            <person name="Barry K."/>
            <person name="Grigoriev I.V."/>
            <person name="Spatafora J.W."/>
        </authorList>
    </citation>
    <scope>NUCLEOTIDE SEQUENCE [LARGE SCALE GENOMIC DNA]</scope>
    <source>
        <strain evidence="1 2">AM-OR11-056</strain>
    </source>
</reference>
<dbReference type="Proteomes" id="UP000183567">
    <property type="component" value="Unassembled WGS sequence"/>
</dbReference>
<sequence>MGGSASRCAKGHRN</sequence>
<name>A0A1J8QGR6_9AGAM</name>
<accession>A0A1J8QGR6</accession>
<keyword evidence="2" id="KW-1185">Reference proteome</keyword>
<evidence type="ECO:0000313" key="1">
    <source>
        <dbReference type="EMBL" id="OJA19139.1"/>
    </source>
</evidence>
<comment type="caution">
    <text evidence="1">The sequence shown here is derived from an EMBL/GenBank/DDBJ whole genome shotgun (WGS) entry which is preliminary data.</text>
</comment>
<dbReference type="EMBL" id="LVVM01001169">
    <property type="protein sequence ID" value="OJA19139.1"/>
    <property type="molecule type" value="Genomic_DNA"/>
</dbReference>